<gene>
    <name evidence="1" type="ORF">COCVIDRAFT_88608</name>
</gene>
<dbReference type="RefSeq" id="XP_014560625.1">
    <property type="nucleotide sequence ID" value="XM_014705139.1"/>
</dbReference>
<protein>
    <submittedName>
        <fullName evidence="1">Uncharacterized protein</fullName>
    </submittedName>
</protein>
<name>W7F4C7_BIPV3</name>
<proteinExistence type="predicted"/>
<dbReference type="AlphaFoldDB" id="W7F4C7"/>
<organism evidence="1 2">
    <name type="scientific">Bipolaris victoriae (strain FI3)</name>
    <name type="common">Victoria blight of oats agent</name>
    <name type="synonym">Cochliobolus victoriae</name>
    <dbReference type="NCBI Taxonomy" id="930091"/>
    <lineage>
        <taxon>Eukaryota</taxon>
        <taxon>Fungi</taxon>
        <taxon>Dikarya</taxon>
        <taxon>Ascomycota</taxon>
        <taxon>Pezizomycotina</taxon>
        <taxon>Dothideomycetes</taxon>
        <taxon>Pleosporomycetidae</taxon>
        <taxon>Pleosporales</taxon>
        <taxon>Pleosporineae</taxon>
        <taxon>Pleosporaceae</taxon>
        <taxon>Bipolaris</taxon>
    </lineage>
</organism>
<dbReference type="EMBL" id="KI968701">
    <property type="protein sequence ID" value="EUN31007.1"/>
    <property type="molecule type" value="Genomic_DNA"/>
</dbReference>
<dbReference type="HOGENOM" id="CLU_2677693_0_0_1"/>
<sequence>MRCVRVDQDPDAGTIFYQDPWVKRASEDLVILNLGSMPLAITVRWPADPCRFTGLGGNTSHSPLGRYLCCLWHWFPACFIARMIFELC</sequence>
<keyword evidence="2" id="KW-1185">Reference proteome</keyword>
<reference evidence="1 2" key="1">
    <citation type="journal article" date="2013" name="PLoS Genet.">
        <title>Comparative genome structure, secondary metabolite, and effector coding capacity across Cochliobolus pathogens.</title>
        <authorList>
            <person name="Condon B.J."/>
            <person name="Leng Y."/>
            <person name="Wu D."/>
            <person name="Bushley K.E."/>
            <person name="Ohm R.A."/>
            <person name="Otillar R."/>
            <person name="Martin J."/>
            <person name="Schackwitz W."/>
            <person name="Grimwood J."/>
            <person name="MohdZainudin N."/>
            <person name="Xue C."/>
            <person name="Wang R."/>
            <person name="Manning V.A."/>
            <person name="Dhillon B."/>
            <person name="Tu Z.J."/>
            <person name="Steffenson B.J."/>
            <person name="Salamov A."/>
            <person name="Sun H."/>
            <person name="Lowry S."/>
            <person name="LaButti K."/>
            <person name="Han J."/>
            <person name="Copeland A."/>
            <person name="Lindquist E."/>
            <person name="Barry K."/>
            <person name="Schmutz J."/>
            <person name="Baker S.E."/>
            <person name="Ciuffetti L.M."/>
            <person name="Grigoriev I.V."/>
            <person name="Zhong S."/>
            <person name="Turgeon B.G."/>
        </authorList>
    </citation>
    <scope>NUCLEOTIDE SEQUENCE [LARGE SCALE GENOMIC DNA]</scope>
    <source>
        <strain evidence="1 2">FI3</strain>
    </source>
</reference>
<accession>W7F4C7</accession>
<evidence type="ECO:0000313" key="2">
    <source>
        <dbReference type="Proteomes" id="UP000054337"/>
    </source>
</evidence>
<dbReference type="OrthoDB" id="10295968at2759"/>
<dbReference type="Proteomes" id="UP000054337">
    <property type="component" value="Unassembled WGS sequence"/>
</dbReference>
<dbReference type="GeneID" id="26258891"/>
<evidence type="ECO:0000313" key="1">
    <source>
        <dbReference type="EMBL" id="EUN31007.1"/>
    </source>
</evidence>